<organism evidence="7 8">
    <name type="scientific">Cupriavidus pampae</name>
    <dbReference type="NCBI Taxonomy" id="659251"/>
    <lineage>
        <taxon>Bacteria</taxon>
        <taxon>Pseudomonadati</taxon>
        <taxon>Pseudomonadota</taxon>
        <taxon>Betaproteobacteria</taxon>
        <taxon>Burkholderiales</taxon>
        <taxon>Burkholderiaceae</taxon>
        <taxon>Cupriavidus</taxon>
    </lineage>
</organism>
<accession>A0ABN7YTR7</accession>
<dbReference type="NCBIfam" id="NF010748">
    <property type="entry name" value="PRK14150.1"/>
    <property type="match status" value="1"/>
</dbReference>
<dbReference type="Proteomes" id="UP000706525">
    <property type="component" value="Unassembled WGS sequence"/>
</dbReference>
<evidence type="ECO:0000256" key="5">
    <source>
        <dbReference type="RuleBase" id="RU004478"/>
    </source>
</evidence>
<dbReference type="EMBL" id="CAJZAG010000007">
    <property type="protein sequence ID" value="CAG9176867.1"/>
    <property type="molecule type" value="Genomic_DNA"/>
</dbReference>
<evidence type="ECO:0000313" key="8">
    <source>
        <dbReference type="Proteomes" id="UP000706525"/>
    </source>
</evidence>
<comment type="subcellular location">
    <subcellularLocation>
        <location evidence="3">Cytoplasm</location>
    </subcellularLocation>
</comment>
<gene>
    <name evidence="3 7" type="primary">grpE</name>
    <name evidence="7" type="ORF">LMG32289_03661</name>
</gene>
<name>A0ABN7YTR7_9BURK</name>
<dbReference type="Gene3D" id="3.90.20.20">
    <property type="match status" value="1"/>
</dbReference>
<keyword evidence="3" id="KW-0963">Cytoplasm</keyword>
<dbReference type="PANTHER" id="PTHR21237:SF23">
    <property type="entry name" value="GRPE PROTEIN HOMOLOG, MITOCHONDRIAL"/>
    <property type="match status" value="1"/>
</dbReference>
<dbReference type="PROSITE" id="PS01071">
    <property type="entry name" value="GRPE"/>
    <property type="match status" value="1"/>
</dbReference>
<dbReference type="InterPro" id="IPR000740">
    <property type="entry name" value="GrpE"/>
</dbReference>
<dbReference type="InterPro" id="IPR013805">
    <property type="entry name" value="GrpE_CC"/>
</dbReference>
<dbReference type="PRINTS" id="PR00773">
    <property type="entry name" value="GRPEPROTEIN"/>
</dbReference>
<dbReference type="Gene3D" id="2.30.22.10">
    <property type="entry name" value="Head domain of nucleotide exchange factor GrpE"/>
    <property type="match status" value="1"/>
</dbReference>
<dbReference type="NCBIfam" id="NF010737">
    <property type="entry name" value="PRK14139.1"/>
    <property type="match status" value="1"/>
</dbReference>
<evidence type="ECO:0000256" key="4">
    <source>
        <dbReference type="RuleBase" id="RU000639"/>
    </source>
</evidence>
<dbReference type="Pfam" id="PF01025">
    <property type="entry name" value="GrpE"/>
    <property type="match status" value="1"/>
</dbReference>
<dbReference type="InterPro" id="IPR009012">
    <property type="entry name" value="GrpE_head"/>
</dbReference>
<dbReference type="SUPFAM" id="SSF51064">
    <property type="entry name" value="Head domain of nucleotide exchange factor GrpE"/>
    <property type="match status" value="1"/>
</dbReference>
<dbReference type="SUPFAM" id="SSF58014">
    <property type="entry name" value="Coiled-coil domain of nucleotide exchange factor GrpE"/>
    <property type="match status" value="1"/>
</dbReference>
<dbReference type="CDD" id="cd00446">
    <property type="entry name" value="GrpE"/>
    <property type="match status" value="1"/>
</dbReference>
<comment type="subunit">
    <text evidence="3">Homodimer.</text>
</comment>
<evidence type="ECO:0000256" key="1">
    <source>
        <dbReference type="ARBA" id="ARBA00009054"/>
    </source>
</evidence>
<feature type="region of interest" description="Disordered" evidence="6">
    <location>
        <begin position="1"/>
        <end position="26"/>
    </location>
</feature>
<comment type="function">
    <text evidence="3 4">Participates actively in the response to hyperosmotic and heat shock by preventing the aggregation of stress-denatured proteins, in association with DnaK and GrpE. It is the nucleotide exchange factor for DnaK and may function as a thermosensor. Unfolded proteins bind initially to DnaJ; upon interaction with the DnaJ-bound protein, DnaK hydrolyzes its bound ATP, resulting in the formation of a stable complex. GrpE releases ADP from DnaK; ATP binding to DnaK triggers the release of the substrate protein, thus completing the reaction cycle. Several rounds of ATP-dependent interactions between DnaJ, DnaK and GrpE are required for fully efficient folding.</text>
</comment>
<sequence>MDEQNQTPSPTAAADDAHAVPGTQQSGADDLVAQLTQQVADLEAKAKEHYDMFLRATADGENIRRRAQDDVAKAHKFAIENFADNLLPVMDSLAAALADNTNDIVKLREGVELTARQLASAFERGKIVELNPVGEKFDPHRHQAISMVPSEQEPNTVVNVLQRGYLIADRVLRPALVTVSAPR</sequence>
<dbReference type="HAMAP" id="MF_01151">
    <property type="entry name" value="GrpE"/>
    <property type="match status" value="1"/>
</dbReference>
<dbReference type="PANTHER" id="PTHR21237">
    <property type="entry name" value="GRPE PROTEIN"/>
    <property type="match status" value="1"/>
</dbReference>
<evidence type="ECO:0000313" key="7">
    <source>
        <dbReference type="EMBL" id="CAG9176867.1"/>
    </source>
</evidence>
<proteinExistence type="inferred from homology"/>
<dbReference type="NCBIfam" id="NF010738">
    <property type="entry name" value="PRK14140.1"/>
    <property type="match status" value="1"/>
</dbReference>
<reference evidence="7 8" key="1">
    <citation type="submission" date="2021-08" db="EMBL/GenBank/DDBJ databases">
        <authorList>
            <person name="Peeters C."/>
        </authorList>
    </citation>
    <scope>NUCLEOTIDE SEQUENCE [LARGE SCALE GENOMIC DNA]</scope>
    <source>
        <strain evidence="7 8">LMG 32289</strain>
    </source>
</reference>
<evidence type="ECO:0000256" key="6">
    <source>
        <dbReference type="SAM" id="MobiDB-lite"/>
    </source>
</evidence>
<keyword evidence="8" id="KW-1185">Reference proteome</keyword>
<comment type="similarity">
    <text evidence="1 3 5">Belongs to the GrpE family.</text>
</comment>
<evidence type="ECO:0000256" key="2">
    <source>
        <dbReference type="ARBA" id="ARBA00023186"/>
    </source>
</evidence>
<dbReference type="RefSeq" id="WP_223990789.1">
    <property type="nucleotide sequence ID" value="NZ_CAJZAG010000007.1"/>
</dbReference>
<evidence type="ECO:0000256" key="3">
    <source>
        <dbReference type="HAMAP-Rule" id="MF_01151"/>
    </source>
</evidence>
<comment type="caution">
    <text evidence="7">The sequence shown here is derived from an EMBL/GenBank/DDBJ whole genome shotgun (WGS) entry which is preliminary data.</text>
</comment>
<keyword evidence="3 4" id="KW-0346">Stress response</keyword>
<feature type="compositionally biased region" description="Polar residues" evidence="6">
    <location>
        <begin position="1"/>
        <end position="10"/>
    </location>
</feature>
<keyword evidence="2 3" id="KW-0143">Chaperone</keyword>
<protein>
    <recommendedName>
        <fullName evidence="3 4">Protein GrpE</fullName>
    </recommendedName>
    <alternativeName>
        <fullName evidence="3">HSP-70 cofactor</fullName>
    </alternativeName>
</protein>